<organism evidence="2 3">
    <name type="scientific">Gimibacter soli</name>
    <dbReference type="NCBI Taxonomy" id="3024400"/>
    <lineage>
        <taxon>Bacteria</taxon>
        <taxon>Pseudomonadati</taxon>
        <taxon>Pseudomonadota</taxon>
        <taxon>Alphaproteobacteria</taxon>
        <taxon>Kordiimonadales</taxon>
        <taxon>Temperatibacteraceae</taxon>
        <taxon>Gimibacter</taxon>
    </lineage>
</organism>
<dbReference type="PANTHER" id="PTHR11614">
    <property type="entry name" value="PHOSPHOLIPASE-RELATED"/>
    <property type="match status" value="1"/>
</dbReference>
<dbReference type="InterPro" id="IPR022742">
    <property type="entry name" value="Hydrolase_4"/>
</dbReference>
<accession>A0AAF0BMU3</accession>
<dbReference type="RefSeq" id="WP_289504823.1">
    <property type="nucleotide sequence ID" value="NZ_CP116805.1"/>
</dbReference>
<dbReference type="InterPro" id="IPR029058">
    <property type="entry name" value="AB_hydrolase_fold"/>
</dbReference>
<dbReference type="GO" id="GO:0016787">
    <property type="term" value="F:hydrolase activity"/>
    <property type="evidence" value="ECO:0007669"/>
    <property type="project" value="UniProtKB-KW"/>
</dbReference>
<evidence type="ECO:0000313" key="2">
    <source>
        <dbReference type="EMBL" id="WCL55065.1"/>
    </source>
</evidence>
<feature type="domain" description="Serine aminopeptidase S33" evidence="1">
    <location>
        <begin position="47"/>
        <end position="304"/>
    </location>
</feature>
<name>A0AAF0BMU3_9PROT</name>
<dbReference type="KEGG" id="gso:PH603_04735"/>
<dbReference type="Proteomes" id="UP001217500">
    <property type="component" value="Chromosome"/>
</dbReference>
<protein>
    <submittedName>
        <fullName evidence="2">Alpha/beta hydrolase</fullName>
    </submittedName>
</protein>
<dbReference type="InterPro" id="IPR051044">
    <property type="entry name" value="MAG_DAG_Lipase"/>
</dbReference>
<dbReference type="SUPFAM" id="SSF53474">
    <property type="entry name" value="alpha/beta-Hydrolases"/>
    <property type="match status" value="1"/>
</dbReference>
<dbReference type="EMBL" id="CP116805">
    <property type="protein sequence ID" value="WCL55065.1"/>
    <property type="molecule type" value="Genomic_DNA"/>
</dbReference>
<dbReference type="Gene3D" id="3.40.50.1820">
    <property type="entry name" value="alpha/beta hydrolase"/>
    <property type="match status" value="1"/>
</dbReference>
<dbReference type="Pfam" id="PF12146">
    <property type="entry name" value="Hydrolase_4"/>
    <property type="match status" value="1"/>
</dbReference>
<proteinExistence type="predicted"/>
<keyword evidence="2" id="KW-0378">Hydrolase</keyword>
<sequence>MSGSLAERLAAARPLRRTAPEGFTLTFATAPDGAQIRYGLAPALRPEARGTVLFVPGRTEFIEKAFEDMHLFHSLGYAMAGMDLRGQGLSHRECADREKHYVTSFDMHVGDMDAVIDALVAAGAPGPFFLAAHSAGSHASLRYMHDHGARIDRAVTVSPMVRIFSGGLPVFMMRGLAGLMCRMGNENGYVPGHEAFKEGRWGWRAKLTHDDERFLDEDHFIQTVDRDLAVGGATWRWLLEAVKSTDVLNSPGYPEAIRNPVLMLQAGEDQIVDNKAMNAFAARMPDCRLVRIEGAMHEMYKETDRVRAELWAAIVDFLDLGNEFPA</sequence>
<gene>
    <name evidence="2" type="ORF">PH603_04735</name>
</gene>
<reference evidence="2" key="1">
    <citation type="submission" date="2023-01" db="EMBL/GenBank/DDBJ databases">
        <title>The genome sequence of Kordiimonadaceae bacterium 6D33.</title>
        <authorList>
            <person name="Liu Y."/>
        </authorList>
    </citation>
    <scope>NUCLEOTIDE SEQUENCE</scope>
    <source>
        <strain evidence="2">6D33</strain>
    </source>
</reference>
<evidence type="ECO:0000313" key="3">
    <source>
        <dbReference type="Proteomes" id="UP001217500"/>
    </source>
</evidence>
<evidence type="ECO:0000259" key="1">
    <source>
        <dbReference type="Pfam" id="PF12146"/>
    </source>
</evidence>
<keyword evidence="3" id="KW-1185">Reference proteome</keyword>
<dbReference type="AlphaFoldDB" id="A0AAF0BMU3"/>